<evidence type="ECO:0000256" key="2">
    <source>
        <dbReference type="SAM" id="SignalP"/>
    </source>
</evidence>
<dbReference type="KEGG" id="yrh:AABB31_18340"/>
<feature type="chain" id="PRO_5046966747" evidence="2">
    <location>
        <begin position="19"/>
        <end position="248"/>
    </location>
</feature>
<reference evidence="3 4" key="2">
    <citation type="submission" date="2024-08" db="EMBL/GenBank/DDBJ databases">
        <title>Phylogenomic analyses of a clade within the roseobacter group suggest taxonomic reassignments of species of the genera Aestuariivita, Citreicella, Loktanella, Nautella, Pelagibaca, Ruegeria, Thalassobius, Thiobacimonas and Tropicibacter, and the proposal o.</title>
        <authorList>
            <person name="Jeon C.O."/>
        </authorList>
    </citation>
    <scope>NUCLEOTIDE SEQUENCE [LARGE SCALE GENOMIC DNA]</scope>
    <source>
        <strain evidence="3 4">SS1-5</strain>
    </source>
</reference>
<protein>
    <submittedName>
        <fullName evidence="3">FG-GAP repeat domain-containing protein</fullName>
    </submittedName>
</protein>
<dbReference type="AlphaFoldDB" id="A0AAN0MDX6"/>
<keyword evidence="4" id="KW-1185">Reference proteome</keyword>
<keyword evidence="1 2" id="KW-0732">Signal</keyword>
<dbReference type="Proteomes" id="UP001470809">
    <property type="component" value="Chromosome"/>
</dbReference>
<dbReference type="PROSITE" id="PS51257">
    <property type="entry name" value="PROKAR_LIPOPROTEIN"/>
    <property type="match status" value="1"/>
</dbReference>
<evidence type="ECO:0000313" key="3">
    <source>
        <dbReference type="EMBL" id="WZU69624.2"/>
    </source>
</evidence>
<dbReference type="InterPro" id="IPR028994">
    <property type="entry name" value="Integrin_alpha_N"/>
</dbReference>
<name>A0AAN0MDX6_9RHOB</name>
<sequence length="248" mass="26545">MIRSLAYVFGLWSGMACAEPMITGAAFDDPTKRYAHGILGDAVEWGKLRFNTANAPGDVADAGESWAGRAFSITLPEDHVFEDVWPRLWDVTGDGLPEMVVVETDVTAGSALAIYNHTGKLAETPHIGQPNRWLAPIAAADLDGDGQIEIAYIDRPHLAKTLRVWRFADGALVPVADFEGLTNHRIGEADIGGGLRDCGDGPELITANADWSQVMATTLRDGVIETRPIGAHVDRGSFATALDCAPLP</sequence>
<evidence type="ECO:0000256" key="1">
    <source>
        <dbReference type="ARBA" id="ARBA00022729"/>
    </source>
</evidence>
<dbReference type="SUPFAM" id="SSF69318">
    <property type="entry name" value="Integrin alpha N-terminal domain"/>
    <property type="match status" value="1"/>
</dbReference>
<feature type="signal peptide" evidence="2">
    <location>
        <begin position="1"/>
        <end position="18"/>
    </location>
</feature>
<organism evidence="3 4">
    <name type="scientific">Yoonia rhodophyticola</name>
    <dbReference type="NCBI Taxonomy" id="3137370"/>
    <lineage>
        <taxon>Bacteria</taxon>
        <taxon>Pseudomonadati</taxon>
        <taxon>Pseudomonadota</taxon>
        <taxon>Alphaproteobacteria</taxon>
        <taxon>Rhodobacterales</taxon>
        <taxon>Paracoccaceae</taxon>
        <taxon>Yoonia</taxon>
    </lineage>
</organism>
<gene>
    <name evidence="3" type="ORF">AABB31_18340</name>
</gene>
<evidence type="ECO:0000313" key="4">
    <source>
        <dbReference type="Proteomes" id="UP001470809"/>
    </source>
</evidence>
<proteinExistence type="predicted"/>
<dbReference type="RefSeq" id="WP_373635304.1">
    <property type="nucleotide sequence ID" value="NZ_CP151767.2"/>
</dbReference>
<dbReference type="EMBL" id="CP151767">
    <property type="protein sequence ID" value="WZU69624.2"/>
    <property type="molecule type" value="Genomic_DNA"/>
</dbReference>
<dbReference type="InterPro" id="IPR013517">
    <property type="entry name" value="FG-GAP"/>
</dbReference>
<reference evidence="4" key="1">
    <citation type="submission" date="2024-04" db="EMBL/GenBank/DDBJ databases">
        <title>Phylogenomic analyses of a clade within the roseobacter group suggest taxonomic reassignments of species of the genera Aestuariivita, Citreicella, Loktanella, Nautella, Pelagibaca, Ruegeria, Thalassobius, Thiobacimonas and Tropicibacter, and the proposal o.</title>
        <authorList>
            <person name="Jeon C.O."/>
        </authorList>
    </citation>
    <scope>NUCLEOTIDE SEQUENCE [LARGE SCALE GENOMIC DNA]</scope>
    <source>
        <strain evidence="4">SS1-5</strain>
    </source>
</reference>
<dbReference type="Pfam" id="PF13517">
    <property type="entry name" value="FG-GAP_3"/>
    <property type="match status" value="1"/>
</dbReference>
<accession>A0AAN0MDX6</accession>